<sequence length="160" mass="18687">MALFPPTHDENSVLIQRLDPQEPLGCAIIRPFTLDGHEWPTAEHYYQAMKYPDRPRFQQILAAPDVETARKIGKGWLKRPRSDWKSVRTIVMTRAIYTQCHTYPDFADALLETDDRPLMETAQYDYFWGIGRDQRGQNQYGKVLMNVRTKLRSERQSVAS</sequence>
<dbReference type="EMBL" id="JBHRYR010000002">
    <property type="protein sequence ID" value="MFC3851819.1"/>
    <property type="molecule type" value="Genomic_DNA"/>
</dbReference>
<comment type="caution">
    <text evidence="4">The sequence shown here is derived from an EMBL/GenBank/DDBJ whole genome shotgun (WGS) entry which is preliminary data.</text>
</comment>
<dbReference type="Gene3D" id="1.10.357.40">
    <property type="entry name" value="YbiA-like"/>
    <property type="match status" value="1"/>
</dbReference>
<accession>A0ABV7ZTC3</accession>
<dbReference type="InterPro" id="IPR012816">
    <property type="entry name" value="NADAR"/>
</dbReference>
<reference evidence="5" key="1">
    <citation type="journal article" date="2019" name="Int. J. Syst. Evol. Microbiol.">
        <title>The Global Catalogue of Microorganisms (GCM) 10K type strain sequencing project: providing services to taxonomists for standard genome sequencing and annotation.</title>
        <authorList>
            <consortium name="The Broad Institute Genomics Platform"/>
            <consortium name="The Broad Institute Genome Sequencing Center for Infectious Disease"/>
            <person name="Wu L."/>
            <person name="Ma J."/>
        </authorList>
    </citation>
    <scope>NUCLEOTIDE SEQUENCE [LARGE SCALE GENOMIC DNA]</scope>
    <source>
        <strain evidence="5">IBRC 10765</strain>
    </source>
</reference>
<evidence type="ECO:0000256" key="2">
    <source>
        <dbReference type="ARBA" id="ARBA00000751"/>
    </source>
</evidence>
<proteinExistence type="predicted"/>
<name>A0ABV7ZTC3_9GAMM</name>
<dbReference type="RefSeq" id="WP_380693258.1">
    <property type="nucleotide sequence ID" value="NZ_JBHRYR010000002.1"/>
</dbReference>
<dbReference type="InterPro" id="IPR037238">
    <property type="entry name" value="YbiA-like_sf"/>
</dbReference>
<dbReference type="SUPFAM" id="SSF143990">
    <property type="entry name" value="YbiA-like"/>
    <property type="match status" value="1"/>
</dbReference>
<dbReference type="NCBIfam" id="TIGR02464">
    <property type="entry name" value="ribofla_fusion"/>
    <property type="match status" value="1"/>
</dbReference>
<evidence type="ECO:0000313" key="4">
    <source>
        <dbReference type="EMBL" id="MFC3851819.1"/>
    </source>
</evidence>
<comment type="catalytic activity">
    <reaction evidence="1">
        <text>5-amino-6-(5-phospho-D-ribosylamino)uracil + H2O = 5,6-diaminouracil + D-ribose 5-phosphate</text>
        <dbReference type="Rhea" id="RHEA:55020"/>
        <dbReference type="ChEBI" id="CHEBI:15377"/>
        <dbReference type="ChEBI" id="CHEBI:46252"/>
        <dbReference type="ChEBI" id="CHEBI:58453"/>
        <dbReference type="ChEBI" id="CHEBI:78346"/>
    </reaction>
</comment>
<gene>
    <name evidence="4" type="ORF">ACFOOG_03135</name>
</gene>
<dbReference type="Proteomes" id="UP001595617">
    <property type="component" value="Unassembled WGS sequence"/>
</dbReference>
<evidence type="ECO:0000259" key="3">
    <source>
        <dbReference type="Pfam" id="PF08719"/>
    </source>
</evidence>
<keyword evidence="5" id="KW-1185">Reference proteome</keyword>
<dbReference type="Pfam" id="PF08719">
    <property type="entry name" value="NADAR"/>
    <property type="match status" value="1"/>
</dbReference>
<evidence type="ECO:0000313" key="5">
    <source>
        <dbReference type="Proteomes" id="UP001595617"/>
    </source>
</evidence>
<comment type="catalytic activity">
    <reaction evidence="2">
        <text>2,5-diamino-6-hydroxy-4-(5-phosphoribosylamino)-pyrimidine + H2O = 2,5,6-triamino-4-hydroxypyrimidine + D-ribose 5-phosphate</text>
        <dbReference type="Rhea" id="RHEA:23436"/>
        <dbReference type="ChEBI" id="CHEBI:15377"/>
        <dbReference type="ChEBI" id="CHEBI:58614"/>
        <dbReference type="ChEBI" id="CHEBI:78346"/>
        <dbReference type="ChEBI" id="CHEBI:137796"/>
    </reaction>
</comment>
<organism evidence="4 5">
    <name type="scientific">Saccharospirillum mangrovi</name>
    <dbReference type="NCBI Taxonomy" id="2161747"/>
    <lineage>
        <taxon>Bacteria</taxon>
        <taxon>Pseudomonadati</taxon>
        <taxon>Pseudomonadota</taxon>
        <taxon>Gammaproteobacteria</taxon>
        <taxon>Oceanospirillales</taxon>
        <taxon>Saccharospirillaceae</taxon>
        <taxon>Saccharospirillum</taxon>
    </lineage>
</organism>
<protein>
    <submittedName>
        <fullName evidence="4">NADAR family protein</fullName>
    </submittedName>
</protein>
<feature type="domain" description="NADAR" evidence="3">
    <location>
        <begin position="32"/>
        <end position="152"/>
    </location>
</feature>
<dbReference type="CDD" id="cd15457">
    <property type="entry name" value="NADAR"/>
    <property type="match status" value="1"/>
</dbReference>
<evidence type="ECO:0000256" key="1">
    <source>
        <dbReference type="ARBA" id="ARBA00000022"/>
    </source>
</evidence>